<evidence type="ECO:0000313" key="1">
    <source>
        <dbReference type="EMBL" id="CAE7481021.1"/>
    </source>
</evidence>
<proteinExistence type="predicted"/>
<gene>
    <name evidence="1" type="ORF">SPIL2461_LOCUS12275</name>
</gene>
<comment type="caution">
    <text evidence="1">The sequence shown here is derived from an EMBL/GenBank/DDBJ whole genome shotgun (WGS) entry which is preliminary data.</text>
</comment>
<dbReference type="EMBL" id="CAJNIZ010025014">
    <property type="protein sequence ID" value="CAE7481021.1"/>
    <property type="molecule type" value="Genomic_DNA"/>
</dbReference>
<organism evidence="1 2">
    <name type="scientific">Symbiodinium pilosum</name>
    <name type="common">Dinoflagellate</name>
    <dbReference type="NCBI Taxonomy" id="2952"/>
    <lineage>
        <taxon>Eukaryota</taxon>
        <taxon>Sar</taxon>
        <taxon>Alveolata</taxon>
        <taxon>Dinophyceae</taxon>
        <taxon>Suessiales</taxon>
        <taxon>Symbiodiniaceae</taxon>
        <taxon>Symbiodinium</taxon>
    </lineage>
</organism>
<accession>A0A812SFH4</accession>
<reference evidence="1" key="1">
    <citation type="submission" date="2021-02" db="EMBL/GenBank/DDBJ databases">
        <authorList>
            <person name="Dougan E. K."/>
            <person name="Rhodes N."/>
            <person name="Thang M."/>
            <person name="Chan C."/>
        </authorList>
    </citation>
    <scope>NUCLEOTIDE SEQUENCE</scope>
</reference>
<name>A0A812SFH4_SYMPI</name>
<dbReference type="Proteomes" id="UP000649617">
    <property type="component" value="Unassembled WGS sequence"/>
</dbReference>
<dbReference type="AlphaFoldDB" id="A0A812SFH4"/>
<evidence type="ECO:0000313" key="2">
    <source>
        <dbReference type="Proteomes" id="UP000649617"/>
    </source>
</evidence>
<keyword evidence="2" id="KW-1185">Reference proteome</keyword>
<dbReference type="OrthoDB" id="10439159at2759"/>
<sequence>MKPWSAPKSQEEGLLPTVALVLDRICAYARRQRLWLLGHDWAKEGLGLLMQRGWLKEEPSLFYTCLRCSEVLLRDVVKGLSPRSSAPKAPLAALDAERRALETEAQERHGARRLISLARGATVQDAILPAKP</sequence>
<protein>
    <submittedName>
        <fullName evidence="1">Uncharacterized protein</fullName>
    </submittedName>
</protein>